<evidence type="ECO:0000313" key="12">
    <source>
        <dbReference type="Proteomes" id="UP001595607"/>
    </source>
</evidence>
<dbReference type="Gene3D" id="1.20.120.430">
    <property type="entry name" value="tRNA modification GTPase MnmE domain 2"/>
    <property type="match status" value="1"/>
</dbReference>
<evidence type="ECO:0000259" key="10">
    <source>
        <dbReference type="Pfam" id="PF12631"/>
    </source>
</evidence>
<gene>
    <name evidence="6 11" type="primary">mnmE</name>
    <name evidence="6" type="synonym">trmE</name>
    <name evidence="11" type="ORF">ACFONP_04455</name>
</gene>
<dbReference type="EC" id="3.6.-.-" evidence="6"/>
<comment type="similarity">
    <text evidence="1 6 7">Belongs to the TRAFAC class TrmE-Era-EngA-EngB-Septin-like GTPase superfamily. TrmE GTPase family.</text>
</comment>
<feature type="binding site" evidence="6">
    <location>
        <position position="433"/>
    </location>
    <ligand>
        <name>(6S)-5-formyl-5,6,7,8-tetrahydrofolate</name>
        <dbReference type="ChEBI" id="CHEBI:57457"/>
    </ligand>
</feature>
<evidence type="ECO:0000259" key="9">
    <source>
        <dbReference type="Pfam" id="PF10396"/>
    </source>
</evidence>
<dbReference type="SUPFAM" id="SSF52540">
    <property type="entry name" value="P-loop containing nucleoside triphosphate hydrolases"/>
    <property type="match status" value="1"/>
</dbReference>
<dbReference type="PANTHER" id="PTHR42714">
    <property type="entry name" value="TRNA MODIFICATION GTPASE GTPBP3"/>
    <property type="match status" value="1"/>
</dbReference>
<feature type="domain" description="MnmE helical" evidence="10">
    <location>
        <begin position="121"/>
        <end position="430"/>
    </location>
</feature>
<dbReference type="Pfam" id="PF01926">
    <property type="entry name" value="MMR_HSR1"/>
    <property type="match status" value="1"/>
</dbReference>
<comment type="caution">
    <text evidence="6">Lacks conserved residue(s) required for the propagation of feature annotation.</text>
</comment>
<feature type="domain" description="G" evidence="8">
    <location>
        <begin position="217"/>
        <end position="305"/>
    </location>
</feature>
<feature type="domain" description="GTP-binding protein TrmE N-terminal" evidence="9">
    <location>
        <begin position="5"/>
        <end position="118"/>
    </location>
</feature>
<evidence type="ECO:0000256" key="5">
    <source>
        <dbReference type="ARBA" id="ARBA00023134"/>
    </source>
</evidence>
<evidence type="ECO:0000256" key="3">
    <source>
        <dbReference type="ARBA" id="ARBA00022741"/>
    </source>
</evidence>
<keyword evidence="4 6" id="KW-0630">Potassium</keyword>
<protein>
    <recommendedName>
        <fullName evidence="6">tRNA modification GTPase MnmE</fullName>
        <ecNumber evidence="6">3.6.-.-</ecNumber>
    </recommendedName>
</protein>
<dbReference type="HAMAP" id="MF_00379">
    <property type="entry name" value="GTPase_MnmE"/>
    <property type="match status" value="1"/>
</dbReference>
<feature type="binding site" evidence="6">
    <location>
        <begin position="244"/>
        <end position="250"/>
    </location>
    <ligand>
        <name>GTP</name>
        <dbReference type="ChEBI" id="CHEBI:37565"/>
    </ligand>
</feature>
<dbReference type="InterPro" id="IPR018948">
    <property type="entry name" value="GTP-bd_TrmE_N"/>
</dbReference>
<comment type="caution">
    <text evidence="11">The sequence shown here is derived from an EMBL/GenBank/DDBJ whole genome shotgun (WGS) entry which is preliminary data.</text>
</comment>
<dbReference type="InterPro" id="IPR027368">
    <property type="entry name" value="MnmE_dom2"/>
</dbReference>
<accession>A0ABV7MAT6</accession>
<comment type="function">
    <text evidence="6">Exhibits a very high intrinsic GTPase hydrolysis rate. Involved in the addition of a carboxymethylaminomethyl (cmnm) group at the wobble position (U34) of certain tRNAs, forming tRNA-cmnm(5)s(2)U34.</text>
</comment>
<evidence type="ECO:0000256" key="7">
    <source>
        <dbReference type="RuleBase" id="RU003313"/>
    </source>
</evidence>
<feature type="binding site" evidence="6">
    <location>
        <position position="22"/>
    </location>
    <ligand>
        <name>(6S)-5-formyl-5,6,7,8-tetrahydrofolate</name>
        <dbReference type="ChEBI" id="CHEBI:57457"/>
    </ligand>
</feature>
<reference evidence="12" key="1">
    <citation type="journal article" date="2019" name="Int. J. Syst. Evol. Microbiol.">
        <title>The Global Catalogue of Microorganisms (GCM) 10K type strain sequencing project: providing services to taxonomists for standard genome sequencing and annotation.</title>
        <authorList>
            <consortium name="The Broad Institute Genomics Platform"/>
            <consortium name="The Broad Institute Genome Sequencing Center for Infectious Disease"/>
            <person name="Wu L."/>
            <person name="Ma J."/>
        </authorList>
    </citation>
    <scope>NUCLEOTIDE SEQUENCE [LARGE SCALE GENOMIC DNA]</scope>
    <source>
        <strain evidence="12">KCTC 22245</strain>
    </source>
</reference>
<comment type="cofactor">
    <cofactor evidence="6">
        <name>K(+)</name>
        <dbReference type="ChEBI" id="CHEBI:29103"/>
    </cofactor>
    <text evidence="6">Binds 1 potassium ion per subunit.</text>
</comment>
<dbReference type="InterPro" id="IPR031168">
    <property type="entry name" value="G_TrmE"/>
</dbReference>
<dbReference type="RefSeq" id="WP_189573948.1">
    <property type="nucleotide sequence ID" value="NZ_BMXU01000001.1"/>
</dbReference>
<feature type="binding site" evidence="6">
    <location>
        <position position="118"/>
    </location>
    <ligand>
        <name>(6S)-5-formyl-5,6,7,8-tetrahydrofolate</name>
        <dbReference type="ChEBI" id="CHEBI:57457"/>
    </ligand>
</feature>
<dbReference type="NCBIfam" id="TIGR00450">
    <property type="entry name" value="mnmE_trmE_thdF"/>
    <property type="match status" value="1"/>
</dbReference>
<organism evidence="11 12">
    <name type="scientific">Parvularcula lutaonensis</name>
    <dbReference type="NCBI Taxonomy" id="491923"/>
    <lineage>
        <taxon>Bacteria</taxon>
        <taxon>Pseudomonadati</taxon>
        <taxon>Pseudomonadota</taxon>
        <taxon>Alphaproteobacteria</taxon>
        <taxon>Parvularculales</taxon>
        <taxon>Parvularculaceae</taxon>
        <taxon>Parvularcula</taxon>
    </lineage>
</organism>
<dbReference type="InterPro" id="IPR027266">
    <property type="entry name" value="TrmE/GcvT-like"/>
</dbReference>
<dbReference type="Pfam" id="PF12631">
    <property type="entry name" value="MnmE_helical"/>
    <property type="match status" value="1"/>
</dbReference>
<dbReference type="CDD" id="cd14858">
    <property type="entry name" value="TrmE_N"/>
    <property type="match status" value="1"/>
</dbReference>
<feature type="binding site" evidence="6">
    <location>
        <position position="229"/>
    </location>
    <ligand>
        <name>Mg(2+)</name>
        <dbReference type="ChEBI" id="CHEBI:18420"/>
    </ligand>
</feature>
<dbReference type="InterPro" id="IPR027417">
    <property type="entry name" value="P-loop_NTPase"/>
</dbReference>
<feature type="binding site" evidence="6">
    <location>
        <position position="250"/>
    </location>
    <ligand>
        <name>Mg(2+)</name>
        <dbReference type="ChEBI" id="CHEBI:18420"/>
    </ligand>
</feature>
<dbReference type="InterPro" id="IPR005225">
    <property type="entry name" value="Small_GTP-bd"/>
</dbReference>
<evidence type="ECO:0000256" key="2">
    <source>
        <dbReference type="ARBA" id="ARBA00022694"/>
    </source>
</evidence>
<dbReference type="Gene3D" id="3.30.1360.120">
    <property type="entry name" value="Probable tRNA modification gtpase trme, domain 1"/>
    <property type="match status" value="1"/>
</dbReference>
<keyword evidence="6" id="KW-0963">Cytoplasm</keyword>
<feature type="binding site" evidence="6">
    <location>
        <begin position="225"/>
        <end position="230"/>
    </location>
    <ligand>
        <name>GTP</name>
        <dbReference type="ChEBI" id="CHEBI:37565"/>
    </ligand>
</feature>
<keyword evidence="3 6" id="KW-0547">Nucleotide-binding</keyword>
<evidence type="ECO:0000259" key="8">
    <source>
        <dbReference type="Pfam" id="PF01926"/>
    </source>
</evidence>
<dbReference type="CDD" id="cd04164">
    <property type="entry name" value="trmE"/>
    <property type="match status" value="1"/>
</dbReference>
<evidence type="ECO:0000256" key="4">
    <source>
        <dbReference type="ARBA" id="ARBA00022958"/>
    </source>
</evidence>
<dbReference type="GO" id="GO:0016787">
    <property type="term" value="F:hydrolase activity"/>
    <property type="evidence" value="ECO:0007669"/>
    <property type="project" value="UniProtKB-KW"/>
</dbReference>
<keyword evidence="6" id="KW-0479">Metal-binding</keyword>
<feature type="binding site" evidence="6">
    <location>
        <position position="79"/>
    </location>
    <ligand>
        <name>(6S)-5-formyl-5,6,7,8-tetrahydrofolate</name>
        <dbReference type="ChEBI" id="CHEBI:57457"/>
    </ligand>
</feature>
<dbReference type="InterPro" id="IPR006073">
    <property type="entry name" value="GTP-bd"/>
</dbReference>
<dbReference type="Pfam" id="PF10396">
    <property type="entry name" value="TrmE_N"/>
    <property type="match status" value="1"/>
</dbReference>
<dbReference type="Proteomes" id="UP001595607">
    <property type="component" value="Unassembled WGS sequence"/>
</dbReference>
<comment type="subcellular location">
    <subcellularLocation>
        <location evidence="6">Cytoplasm</location>
    </subcellularLocation>
</comment>
<dbReference type="PANTHER" id="PTHR42714:SF2">
    <property type="entry name" value="TRNA MODIFICATION GTPASE GTPBP3, MITOCHONDRIAL"/>
    <property type="match status" value="1"/>
</dbReference>
<sequence>MSASTIFARASGQGRCGVAVFRISGPLAGQTLEKLTGNLPKPRFAKRVFVRSRQGELIDDGLALWFPAPNSFTGEDVVELQLHGSPAVEARLSDELIALGLEPAGPGAFTTRAFANGKLDLTQAEGLADLLEAETLLQHRQAMAHYRGSLRDQADQWRADLVRAMAKLDAAVDFPDEEDVPGEIAAGAQPFVESVRASIAETVASFSRTRRVSDGVKVALLGPPNAGKSTLFNALVREDRAIVSDEAGTTRDIVSHRVEIGGHLVTFLDMAGVRDETASAVESQGIERARSAAKDADLRLLCFPAGKDPLPEWLAAHSREGDIVVRTKADLVQASDSEAVSVHSPETIERLHGKLVAHLNEVAAPGLAATERQQALLLRALDELDRFEHVAQIAPEMGAEALRAASTRLEELTGRIAPDDILDDIFSSFCIGK</sequence>
<dbReference type="SUPFAM" id="SSF103025">
    <property type="entry name" value="Folate-binding domain"/>
    <property type="match status" value="1"/>
</dbReference>
<dbReference type="InterPro" id="IPR025867">
    <property type="entry name" value="MnmE_helical"/>
</dbReference>
<dbReference type="EMBL" id="JBHRVA010000002">
    <property type="protein sequence ID" value="MFC3301977.1"/>
    <property type="molecule type" value="Genomic_DNA"/>
</dbReference>
<keyword evidence="12" id="KW-1185">Reference proteome</keyword>
<proteinExistence type="inferred from homology"/>
<comment type="subunit">
    <text evidence="6">Homodimer. Heterotetramer of two MnmE and two MnmG subunits.</text>
</comment>
<keyword evidence="6" id="KW-0460">Magnesium</keyword>
<dbReference type="NCBIfam" id="TIGR00231">
    <property type="entry name" value="small_GTP"/>
    <property type="match status" value="1"/>
</dbReference>
<keyword evidence="5 6" id="KW-0342">GTP-binding</keyword>
<dbReference type="InterPro" id="IPR004520">
    <property type="entry name" value="GTPase_MnmE"/>
</dbReference>
<evidence type="ECO:0000256" key="6">
    <source>
        <dbReference type="HAMAP-Rule" id="MF_00379"/>
    </source>
</evidence>
<evidence type="ECO:0000256" key="1">
    <source>
        <dbReference type="ARBA" id="ARBA00011043"/>
    </source>
</evidence>
<dbReference type="NCBIfam" id="NF003661">
    <property type="entry name" value="PRK05291.1-3"/>
    <property type="match status" value="1"/>
</dbReference>
<evidence type="ECO:0000313" key="11">
    <source>
        <dbReference type="EMBL" id="MFC3301977.1"/>
    </source>
</evidence>
<keyword evidence="6 11" id="KW-0378">Hydrolase</keyword>
<dbReference type="SUPFAM" id="SSF116878">
    <property type="entry name" value="TrmE connector domain"/>
    <property type="match status" value="1"/>
</dbReference>
<keyword evidence="2 6" id="KW-0819">tRNA processing</keyword>
<name>A0ABV7MAT6_9PROT</name>
<dbReference type="Gene3D" id="3.40.50.300">
    <property type="entry name" value="P-loop containing nucleotide triphosphate hydrolases"/>
    <property type="match status" value="1"/>
</dbReference>